<evidence type="ECO:0000313" key="9">
    <source>
        <dbReference type="Proteomes" id="UP000663193"/>
    </source>
</evidence>
<reference evidence="9" key="1">
    <citation type="journal article" date="2021" name="BMC Genomics">
        <title>Chromosome-level genome assembly and manually-curated proteome of model necrotroph Parastagonospora nodorum Sn15 reveals a genome-wide trove of candidate effector homologs, and redundancy of virulence-related functions within an accessory chromosome.</title>
        <authorList>
            <person name="Bertazzoni S."/>
            <person name="Jones D.A.B."/>
            <person name="Phan H.T."/>
            <person name="Tan K.-C."/>
            <person name="Hane J.K."/>
        </authorList>
    </citation>
    <scope>NUCLEOTIDE SEQUENCE [LARGE SCALE GENOMIC DNA]</scope>
    <source>
        <strain evidence="9">SN15 / ATCC MYA-4574 / FGSC 10173)</strain>
    </source>
</reference>
<keyword evidence="4 7" id="KW-0472">Membrane</keyword>
<evidence type="ECO:0000256" key="4">
    <source>
        <dbReference type="ARBA" id="ARBA00023136"/>
    </source>
</evidence>
<dbReference type="Proteomes" id="UP000663193">
    <property type="component" value="Chromosome 7"/>
</dbReference>
<evidence type="ECO:0000256" key="3">
    <source>
        <dbReference type="ARBA" id="ARBA00022989"/>
    </source>
</evidence>
<evidence type="ECO:0000313" key="8">
    <source>
        <dbReference type="EMBL" id="QRC96978.1"/>
    </source>
</evidence>
<evidence type="ECO:0000256" key="6">
    <source>
        <dbReference type="SAM" id="MobiDB-lite"/>
    </source>
</evidence>
<dbReference type="InterPro" id="IPR013901">
    <property type="entry name" value="Anthrone_oxy"/>
</dbReference>
<sequence>MLSNFYTSTSININTDTYSSLRLGTTNHSNLASSATLARKESSIMASSRALQVLSISTALLASGGIASLSLFSIPLLKSQPASRSLPLTRWLFSRGSHIFPTAALFSSSGFAYLAYSALPPASRSFAGLMKYAAKGKVGLYAAAAALTISIAPFTHFMLSTNFKLIKMNEALGGTRSAASAVYREEKYEQQMAGEWPRGADESVNGDDDVSQWWDWSGPQERTRRESSKSQDQEVRGCWRSLGG</sequence>
<keyword evidence="3 7" id="KW-1133">Transmembrane helix</keyword>
<dbReference type="PANTHER" id="PTHR35042:SF1">
    <property type="entry name" value="DUF1772-DOMAIN-CONTAINING PROTEIN"/>
    <property type="match status" value="1"/>
</dbReference>
<dbReference type="VEuPathDB" id="FungiDB:JI435_164980"/>
<feature type="transmembrane region" description="Helical" evidence="7">
    <location>
        <begin position="98"/>
        <end position="119"/>
    </location>
</feature>
<evidence type="ECO:0000256" key="5">
    <source>
        <dbReference type="ARBA" id="ARBA00034313"/>
    </source>
</evidence>
<evidence type="ECO:0000256" key="7">
    <source>
        <dbReference type="SAM" id="Phobius"/>
    </source>
</evidence>
<gene>
    <name evidence="8" type="ORF">JI435_164980</name>
</gene>
<dbReference type="OrthoDB" id="5954308at2759"/>
<dbReference type="PANTHER" id="PTHR35042">
    <property type="entry name" value="ANTHRONE OXYGENASE ENCC"/>
    <property type="match status" value="1"/>
</dbReference>
<proteinExistence type="inferred from homology"/>
<dbReference type="AlphaFoldDB" id="A0A7U2F3K7"/>
<protein>
    <submittedName>
        <fullName evidence="8">Uncharacterized protein</fullName>
    </submittedName>
</protein>
<feature type="transmembrane region" description="Helical" evidence="7">
    <location>
        <begin position="53"/>
        <end position="77"/>
    </location>
</feature>
<dbReference type="EMBL" id="CP069029">
    <property type="protein sequence ID" value="QRC96978.1"/>
    <property type="molecule type" value="Genomic_DNA"/>
</dbReference>
<name>A0A7U2F3K7_PHANO</name>
<accession>A0A7U2F3K7</accession>
<comment type="subcellular location">
    <subcellularLocation>
        <location evidence="1">Membrane</location>
        <topology evidence="1">Multi-pass membrane protein</topology>
    </subcellularLocation>
</comment>
<keyword evidence="2 7" id="KW-0812">Transmembrane</keyword>
<organism evidence="8 9">
    <name type="scientific">Phaeosphaeria nodorum (strain SN15 / ATCC MYA-4574 / FGSC 10173)</name>
    <name type="common">Glume blotch fungus</name>
    <name type="synonym">Parastagonospora nodorum</name>
    <dbReference type="NCBI Taxonomy" id="321614"/>
    <lineage>
        <taxon>Eukaryota</taxon>
        <taxon>Fungi</taxon>
        <taxon>Dikarya</taxon>
        <taxon>Ascomycota</taxon>
        <taxon>Pezizomycotina</taxon>
        <taxon>Dothideomycetes</taxon>
        <taxon>Pleosporomycetidae</taxon>
        <taxon>Pleosporales</taxon>
        <taxon>Pleosporineae</taxon>
        <taxon>Phaeosphaeriaceae</taxon>
        <taxon>Parastagonospora</taxon>
    </lineage>
</organism>
<feature type="transmembrane region" description="Helical" evidence="7">
    <location>
        <begin position="139"/>
        <end position="159"/>
    </location>
</feature>
<feature type="region of interest" description="Disordered" evidence="6">
    <location>
        <begin position="194"/>
        <end position="244"/>
    </location>
</feature>
<feature type="compositionally biased region" description="Basic and acidic residues" evidence="6">
    <location>
        <begin position="221"/>
        <end position="237"/>
    </location>
</feature>
<comment type="similarity">
    <text evidence="5">Belongs to the anthrone oxygenase family.</text>
</comment>
<dbReference type="GO" id="GO:0016020">
    <property type="term" value="C:membrane"/>
    <property type="evidence" value="ECO:0007669"/>
    <property type="project" value="UniProtKB-SubCell"/>
</dbReference>
<keyword evidence="9" id="KW-1185">Reference proteome</keyword>
<evidence type="ECO:0000256" key="1">
    <source>
        <dbReference type="ARBA" id="ARBA00004141"/>
    </source>
</evidence>
<dbReference type="Pfam" id="PF08592">
    <property type="entry name" value="Anthrone_oxy"/>
    <property type="match status" value="1"/>
</dbReference>
<evidence type="ECO:0000256" key="2">
    <source>
        <dbReference type="ARBA" id="ARBA00022692"/>
    </source>
</evidence>